<evidence type="ECO:0000256" key="1">
    <source>
        <dbReference type="ARBA" id="ARBA00004613"/>
    </source>
</evidence>
<evidence type="ECO:0000256" key="3">
    <source>
        <dbReference type="SAM" id="MobiDB-lite"/>
    </source>
</evidence>
<keyword evidence="2" id="KW-0964">Secreted</keyword>
<feature type="compositionally biased region" description="Basic and acidic residues" evidence="3">
    <location>
        <begin position="123"/>
        <end position="147"/>
    </location>
</feature>
<dbReference type="Proteomes" id="UP000694904">
    <property type="component" value="Chromosome 5"/>
</dbReference>
<feature type="domain" description="Single" evidence="5">
    <location>
        <begin position="47"/>
        <end position="107"/>
    </location>
</feature>
<keyword evidence="6" id="KW-1185">Reference proteome</keyword>
<reference evidence="6" key="2">
    <citation type="journal article" date="2016" name="G3 (Bethesda)">
        <title>Genome Evolution in Three Species of Cactophilic Drosophila.</title>
        <authorList>
            <person name="Sanchez-Flores A."/>
            <person name="Penazola F."/>
            <person name="Carpinteyro-Ponce J."/>
            <person name="Nazario-Yepiz N."/>
            <person name="Abreu-Goodger C."/>
            <person name="Machado C.A."/>
            <person name="Markow T.A."/>
        </authorList>
    </citation>
    <scope>NUCLEOTIDE SEQUENCE [LARGE SCALE GENOMIC DNA]</scope>
</reference>
<reference evidence="6" key="1">
    <citation type="journal article" date="1997" name="Nucleic Acids Res.">
        <title>tRNAscan-SE: a program for improved detection of transfer RNA genes in genomic sequence.</title>
        <authorList>
            <person name="Lowe T.M."/>
            <person name="Eddy S.R."/>
        </authorList>
    </citation>
    <scope>NUCLEOTIDE SEQUENCE [LARGE SCALE GENOMIC DNA]</scope>
</reference>
<reference evidence="7" key="3">
    <citation type="submission" date="2025-08" db="UniProtKB">
        <authorList>
            <consortium name="RefSeq"/>
        </authorList>
    </citation>
    <scope>IDENTIFICATION</scope>
    <source>
        <tissue evidence="7">Whole organism</tissue>
    </source>
</reference>
<evidence type="ECO:0000313" key="7">
    <source>
        <dbReference type="RefSeq" id="XP_017868936.1"/>
    </source>
</evidence>
<evidence type="ECO:0000256" key="4">
    <source>
        <dbReference type="SAM" id="SignalP"/>
    </source>
</evidence>
<dbReference type="GeneID" id="108617609"/>
<evidence type="ECO:0000259" key="5">
    <source>
        <dbReference type="SMART" id="SM01318"/>
    </source>
</evidence>
<dbReference type="RefSeq" id="XP_017868936.1">
    <property type="nucleotide sequence ID" value="XM_018013447.1"/>
</dbReference>
<evidence type="ECO:0000313" key="6">
    <source>
        <dbReference type="Proteomes" id="UP000694904"/>
    </source>
</evidence>
<feature type="compositionally biased region" description="Basic residues" evidence="3">
    <location>
        <begin position="148"/>
        <end position="161"/>
    </location>
</feature>
<feature type="chain" id="PRO_5047082299" evidence="4">
    <location>
        <begin position="21"/>
        <end position="161"/>
    </location>
</feature>
<dbReference type="Pfam" id="PF15430">
    <property type="entry name" value="SVWC"/>
    <property type="match status" value="1"/>
</dbReference>
<feature type="region of interest" description="Disordered" evidence="3">
    <location>
        <begin position="117"/>
        <end position="161"/>
    </location>
</feature>
<gene>
    <name evidence="7" type="primary">LOC108617609</name>
</gene>
<organism evidence="6 7">
    <name type="scientific">Drosophila arizonae</name>
    <name type="common">Fruit fly</name>
    <dbReference type="NCBI Taxonomy" id="7263"/>
    <lineage>
        <taxon>Eukaryota</taxon>
        <taxon>Metazoa</taxon>
        <taxon>Ecdysozoa</taxon>
        <taxon>Arthropoda</taxon>
        <taxon>Hexapoda</taxon>
        <taxon>Insecta</taxon>
        <taxon>Pterygota</taxon>
        <taxon>Neoptera</taxon>
        <taxon>Endopterygota</taxon>
        <taxon>Diptera</taxon>
        <taxon>Brachycera</taxon>
        <taxon>Muscomorpha</taxon>
        <taxon>Ephydroidea</taxon>
        <taxon>Drosophilidae</taxon>
        <taxon>Drosophila</taxon>
    </lineage>
</organism>
<evidence type="ECO:0000256" key="2">
    <source>
        <dbReference type="ARBA" id="ARBA00022525"/>
    </source>
</evidence>
<dbReference type="InterPro" id="IPR029277">
    <property type="entry name" value="SVWC_dom"/>
</dbReference>
<accession>A0ABM1PP00</accession>
<dbReference type="SMART" id="SM01318">
    <property type="entry name" value="SVWC"/>
    <property type="match status" value="1"/>
</dbReference>
<protein>
    <submittedName>
        <fullName evidence="7">Uncharacterized protein LOC108617609</fullName>
    </submittedName>
</protein>
<proteinExistence type="predicted"/>
<sequence>MNCLSLNVLSLLSFVWCATALVHYQKMDKGTNGCKTKPEPDAKPDDKIIELKVGGVLKDKNTCGIYVCQNIHGDALIHYCQKPVPFEMCSTDGVATDTPFPECCWKCVGYVSCDGPQAAAPPEKVELSPEERQGRKIRKLVADENPAKRNKKKTNLFKHKN</sequence>
<name>A0ABM1PP00_DROAR</name>
<keyword evidence="4" id="KW-0732">Signal</keyword>
<comment type="subcellular location">
    <subcellularLocation>
        <location evidence="1">Secreted</location>
    </subcellularLocation>
</comment>
<feature type="signal peptide" evidence="4">
    <location>
        <begin position="1"/>
        <end position="20"/>
    </location>
</feature>